<protein>
    <submittedName>
        <fullName evidence="3">Magnesium transporter MgtE</fullName>
    </submittedName>
</protein>
<dbReference type="GO" id="GO:0015095">
    <property type="term" value="F:magnesium ion transmembrane transporter activity"/>
    <property type="evidence" value="ECO:0007669"/>
    <property type="project" value="InterPro"/>
</dbReference>
<dbReference type="SUPFAM" id="SSF54631">
    <property type="entry name" value="CBS-domain pair"/>
    <property type="match status" value="1"/>
</dbReference>
<evidence type="ECO:0000313" key="3">
    <source>
        <dbReference type="EMBL" id="OYN76396.1"/>
    </source>
</evidence>
<dbReference type="PROSITE" id="PS51371">
    <property type="entry name" value="CBS"/>
    <property type="match status" value="1"/>
</dbReference>
<proteinExistence type="predicted"/>
<dbReference type="RefSeq" id="WP_094483342.1">
    <property type="nucleotide sequence ID" value="NZ_JACKSC010000322.1"/>
</dbReference>
<sequence>MSDAVGALNGPVNGLRRRGAVRAERLSKRRGVQQSLVSVAGLMRARVSNQSGQRVGAVVDLIARMQPEDDYPPLTGLLIRVGSRRSFLPADAIGEITPRAVRLRTARMDLRDFSRRPGEVLLAEDVLDHQLIDLEGRQVLRAADLYLARMGDQFRLVGLDVSFASLVRRLGPRVWRGLPTPERVIDWAAVAPFGEVTASPAAVHLRTTDEQLRRLAPADLADLLEDLARPARQQLLDRLGPDAAADALEEMDPEELEALLREAPREQAAVLVAAMEPDEAVDALRDLSSGEREEILDRMPEEAAQELTALLTYPEDTAGGFMTSVLARASVSNTIGEVERIVAGHREHRAEIDGVLIYDTDGFLVADLPLFDLIAYPDDKTIAQVLDAEGHPPPLTVSADANVGEVAQQLVKTRRASLLVVDDDERPIGRILADDVLDALLPERGRFHFPRLLS</sequence>
<evidence type="ECO:0000256" key="1">
    <source>
        <dbReference type="PROSITE-ProRule" id="PRU00703"/>
    </source>
</evidence>
<evidence type="ECO:0000259" key="2">
    <source>
        <dbReference type="PROSITE" id="PS51371"/>
    </source>
</evidence>
<dbReference type="EMBL" id="NOZR01000022">
    <property type="protein sequence ID" value="OYN76396.1"/>
    <property type="molecule type" value="Genomic_DNA"/>
</dbReference>
<dbReference type="Proteomes" id="UP000216063">
    <property type="component" value="Unassembled WGS sequence"/>
</dbReference>
<comment type="caution">
    <text evidence="3">The sequence shown here is derived from an EMBL/GenBank/DDBJ whole genome shotgun (WGS) entry which is preliminary data.</text>
</comment>
<organism evidence="3 4">
    <name type="scientific">Mycolicibacterium sphagni</name>
    <dbReference type="NCBI Taxonomy" id="1786"/>
    <lineage>
        <taxon>Bacteria</taxon>
        <taxon>Bacillati</taxon>
        <taxon>Actinomycetota</taxon>
        <taxon>Actinomycetes</taxon>
        <taxon>Mycobacteriales</taxon>
        <taxon>Mycobacteriaceae</taxon>
        <taxon>Mycolicibacterium</taxon>
    </lineage>
</organism>
<keyword evidence="4" id="KW-1185">Reference proteome</keyword>
<dbReference type="InterPro" id="IPR006669">
    <property type="entry name" value="MgtE_transporter"/>
</dbReference>
<dbReference type="SMART" id="SM00116">
    <property type="entry name" value="CBS"/>
    <property type="match status" value="1"/>
</dbReference>
<accession>A0A255DAK9</accession>
<dbReference type="InterPro" id="IPR046342">
    <property type="entry name" value="CBS_dom_sf"/>
</dbReference>
<dbReference type="OrthoDB" id="9790355at2"/>
<dbReference type="SMART" id="SM00924">
    <property type="entry name" value="MgtE_N"/>
    <property type="match status" value="1"/>
</dbReference>
<dbReference type="InterPro" id="IPR000644">
    <property type="entry name" value="CBS_dom"/>
</dbReference>
<dbReference type="InterPro" id="IPR038076">
    <property type="entry name" value="MgtE_N_sf"/>
</dbReference>
<feature type="domain" description="CBS" evidence="2">
    <location>
        <begin position="390"/>
        <end position="451"/>
    </location>
</feature>
<dbReference type="SUPFAM" id="SSF158791">
    <property type="entry name" value="MgtE N-terminal domain-like"/>
    <property type="match status" value="1"/>
</dbReference>
<dbReference type="InterPro" id="IPR006668">
    <property type="entry name" value="Mg_transptr_MgtE_intracell_dom"/>
</dbReference>
<dbReference type="Gene3D" id="3.10.580.10">
    <property type="entry name" value="CBS-domain"/>
    <property type="match status" value="1"/>
</dbReference>
<dbReference type="GO" id="GO:0016020">
    <property type="term" value="C:membrane"/>
    <property type="evidence" value="ECO:0007669"/>
    <property type="project" value="InterPro"/>
</dbReference>
<keyword evidence="1" id="KW-0129">CBS domain</keyword>
<name>A0A255DAK9_9MYCO</name>
<reference evidence="3 4" key="1">
    <citation type="submission" date="2017-07" db="EMBL/GenBank/DDBJ databases">
        <title>The new phylogeny of genus Mycobacterium.</title>
        <authorList>
            <person name="Tortoli E."/>
            <person name="Trovato A."/>
            <person name="Cirillo D.M."/>
        </authorList>
    </citation>
    <scope>NUCLEOTIDE SEQUENCE [LARGE SCALE GENOMIC DNA]</scope>
    <source>
        <strain evidence="3 4">ATCC 33027</strain>
    </source>
</reference>
<dbReference type="AlphaFoldDB" id="A0A255DAK9"/>
<evidence type="ECO:0000313" key="4">
    <source>
        <dbReference type="Proteomes" id="UP000216063"/>
    </source>
</evidence>
<dbReference type="PANTHER" id="PTHR43773:SF1">
    <property type="entry name" value="MAGNESIUM TRANSPORTER MGTE"/>
    <property type="match status" value="1"/>
</dbReference>
<dbReference type="Gene3D" id="1.25.60.10">
    <property type="entry name" value="MgtE N-terminal domain-like"/>
    <property type="match status" value="1"/>
</dbReference>
<dbReference type="PANTHER" id="PTHR43773">
    <property type="entry name" value="MAGNESIUM TRANSPORTER MGTE"/>
    <property type="match status" value="1"/>
</dbReference>
<dbReference type="Pfam" id="PF03448">
    <property type="entry name" value="MgtE_N"/>
    <property type="match status" value="1"/>
</dbReference>
<gene>
    <name evidence="3" type="ORF">CG716_22575</name>
</gene>
<dbReference type="Pfam" id="PF00571">
    <property type="entry name" value="CBS"/>
    <property type="match status" value="1"/>
</dbReference>